<dbReference type="Proteomes" id="UP001600165">
    <property type="component" value="Unassembled WGS sequence"/>
</dbReference>
<name>A0ABW6IL71_9CYAN</name>
<keyword evidence="3" id="KW-1185">Reference proteome</keyword>
<dbReference type="Pfam" id="PF00535">
    <property type="entry name" value="Glycos_transf_2"/>
    <property type="match status" value="1"/>
</dbReference>
<dbReference type="Gene3D" id="3.90.550.10">
    <property type="entry name" value="Spore Coat Polysaccharide Biosynthesis Protein SpsA, Chain A"/>
    <property type="match status" value="1"/>
</dbReference>
<gene>
    <name evidence="2" type="ORF">ACFVKH_18615</name>
</gene>
<dbReference type="InterPro" id="IPR050834">
    <property type="entry name" value="Glycosyltransf_2"/>
</dbReference>
<sequence length="334" mass="37660">MTAASASSLYSLAELPQVSVIVPVYNGERDLPELLPRLMQQTYPRDRVAYWLVDNASRDRTPSLIQAAAQQAQRQGIQLQLLQETDIQSAYAARNTGIRAAQGEILAFTDADCYPQPDWLINLVQPFKQPQIGLAVGEIVAFPGRNWLEKYAERKQLLSQRDTLAHPFCPYGQTANLAVRVNALEQVGLFRPHLTTGGDADLCWRLQQGGWQLQFVETAVIQHRHRSSLKELYSQWHRYGRSNRFLHELHGVDLARSLSRQEIQRQLLRWLAKDLPKATFHYLTGKGPAIDLLMTPIGLYCARARDLGQQEAQLPEAAQQIAWLSASTAGKDLT</sequence>
<comment type="caution">
    <text evidence="2">The sequence shown here is derived from an EMBL/GenBank/DDBJ whole genome shotgun (WGS) entry which is preliminary data.</text>
</comment>
<accession>A0ABW6IL71</accession>
<keyword evidence="2" id="KW-0328">Glycosyltransferase</keyword>
<organism evidence="2 3">
    <name type="scientific">Almyronema epifaneia S1</name>
    <dbReference type="NCBI Taxonomy" id="2991925"/>
    <lineage>
        <taxon>Bacteria</taxon>
        <taxon>Bacillati</taxon>
        <taxon>Cyanobacteriota</taxon>
        <taxon>Cyanophyceae</taxon>
        <taxon>Nodosilineales</taxon>
        <taxon>Nodosilineaceae</taxon>
        <taxon>Almyronema</taxon>
        <taxon>Almyronema epifaneia</taxon>
    </lineage>
</organism>
<dbReference type="InterPro" id="IPR029044">
    <property type="entry name" value="Nucleotide-diphossugar_trans"/>
</dbReference>
<dbReference type="InterPro" id="IPR001173">
    <property type="entry name" value="Glyco_trans_2-like"/>
</dbReference>
<feature type="domain" description="Glycosyltransferase 2-like" evidence="1">
    <location>
        <begin position="19"/>
        <end position="171"/>
    </location>
</feature>
<proteinExistence type="predicted"/>
<reference evidence="2 3" key="1">
    <citation type="submission" date="2024-10" db="EMBL/GenBank/DDBJ databases">
        <authorList>
            <person name="Ratan Roy A."/>
            <person name="Morales Sandoval P.H."/>
            <person name="De Los Santos Villalobos S."/>
            <person name="Chakraborty S."/>
            <person name="Mukherjee J."/>
        </authorList>
    </citation>
    <scope>NUCLEOTIDE SEQUENCE [LARGE SCALE GENOMIC DNA]</scope>
    <source>
        <strain evidence="2 3">S1</strain>
    </source>
</reference>
<dbReference type="PANTHER" id="PTHR43685">
    <property type="entry name" value="GLYCOSYLTRANSFERASE"/>
    <property type="match status" value="1"/>
</dbReference>
<dbReference type="RefSeq" id="WP_377967884.1">
    <property type="nucleotide sequence ID" value="NZ_JBHZOL010000105.1"/>
</dbReference>
<evidence type="ECO:0000313" key="3">
    <source>
        <dbReference type="Proteomes" id="UP001600165"/>
    </source>
</evidence>
<dbReference type="SUPFAM" id="SSF53448">
    <property type="entry name" value="Nucleotide-diphospho-sugar transferases"/>
    <property type="match status" value="1"/>
</dbReference>
<dbReference type="EC" id="2.4.-.-" evidence="2"/>
<dbReference type="EMBL" id="JBHZOL010000105">
    <property type="protein sequence ID" value="MFE4108300.1"/>
    <property type="molecule type" value="Genomic_DNA"/>
</dbReference>
<evidence type="ECO:0000313" key="2">
    <source>
        <dbReference type="EMBL" id="MFE4108300.1"/>
    </source>
</evidence>
<keyword evidence="2" id="KW-0808">Transferase</keyword>
<protein>
    <submittedName>
        <fullName evidence="2">Glycosyltransferase</fullName>
        <ecNumber evidence="2">2.4.-.-</ecNumber>
    </submittedName>
</protein>
<evidence type="ECO:0000259" key="1">
    <source>
        <dbReference type="Pfam" id="PF00535"/>
    </source>
</evidence>
<dbReference type="PANTHER" id="PTHR43685:SF2">
    <property type="entry name" value="GLYCOSYLTRANSFERASE 2-LIKE DOMAIN-CONTAINING PROTEIN"/>
    <property type="match status" value="1"/>
</dbReference>
<dbReference type="GO" id="GO:0016757">
    <property type="term" value="F:glycosyltransferase activity"/>
    <property type="evidence" value="ECO:0007669"/>
    <property type="project" value="UniProtKB-KW"/>
</dbReference>